<dbReference type="AlphaFoldDB" id="A0A3M7SVT1"/>
<dbReference type="Proteomes" id="UP000276133">
    <property type="component" value="Unassembled WGS sequence"/>
</dbReference>
<organism evidence="1 2">
    <name type="scientific">Brachionus plicatilis</name>
    <name type="common">Marine rotifer</name>
    <name type="synonym">Brachionus muelleri</name>
    <dbReference type="NCBI Taxonomy" id="10195"/>
    <lineage>
        <taxon>Eukaryota</taxon>
        <taxon>Metazoa</taxon>
        <taxon>Spiralia</taxon>
        <taxon>Gnathifera</taxon>
        <taxon>Rotifera</taxon>
        <taxon>Eurotatoria</taxon>
        <taxon>Monogononta</taxon>
        <taxon>Pseudotrocha</taxon>
        <taxon>Ploima</taxon>
        <taxon>Brachionidae</taxon>
        <taxon>Brachionus</taxon>
    </lineage>
</organism>
<dbReference type="EMBL" id="REGN01000696">
    <property type="protein sequence ID" value="RNA39934.1"/>
    <property type="molecule type" value="Genomic_DNA"/>
</dbReference>
<name>A0A3M7SVT1_BRAPC</name>
<comment type="caution">
    <text evidence="1">The sequence shown here is derived from an EMBL/GenBank/DDBJ whole genome shotgun (WGS) entry which is preliminary data.</text>
</comment>
<gene>
    <name evidence="1" type="ORF">BpHYR1_030958</name>
</gene>
<evidence type="ECO:0000313" key="1">
    <source>
        <dbReference type="EMBL" id="RNA39934.1"/>
    </source>
</evidence>
<evidence type="ECO:0000313" key="2">
    <source>
        <dbReference type="Proteomes" id="UP000276133"/>
    </source>
</evidence>
<reference evidence="1 2" key="1">
    <citation type="journal article" date="2018" name="Sci. Rep.">
        <title>Genomic signatures of local adaptation to the degree of environmental predictability in rotifers.</title>
        <authorList>
            <person name="Franch-Gras L."/>
            <person name="Hahn C."/>
            <person name="Garcia-Roger E.M."/>
            <person name="Carmona M.J."/>
            <person name="Serra M."/>
            <person name="Gomez A."/>
        </authorList>
    </citation>
    <scope>NUCLEOTIDE SEQUENCE [LARGE SCALE GENOMIC DNA]</scope>
    <source>
        <strain evidence="1">HYR1</strain>
    </source>
</reference>
<accession>A0A3M7SVT1</accession>
<protein>
    <submittedName>
        <fullName evidence="1">Uncharacterized protein</fullName>
    </submittedName>
</protein>
<sequence>MKESEASFVSPTSEVCKIARFLKISVLKIDTEQDIIYISYIGEIMIKKNINNIIIITIKSYSKRACEDGLLGSHLL</sequence>
<keyword evidence="2" id="KW-1185">Reference proteome</keyword>
<proteinExistence type="predicted"/>